<evidence type="ECO:0000313" key="2">
    <source>
        <dbReference type="EMBL" id="GAA3759005.1"/>
    </source>
</evidence>
<protein>
    <recommendedName>
        <fullName evidence="4">PepSY-like beta-lactamase-inhibitor</fullName>
    </recommendedName>
</protein>
<evidence type="ECO:0008006" key="4">
    <source>
        <dbReference type="Google" id="ProtNLM"/>
    </source>
</evidence>
<keyword evidence="1" id="KW-0732">Signal</keyword>
<dbReference type="SUPFAM" id="SSF160574">
    <property type="entry name" value="BT0923-like"/>
    <property type="match status" value="1"/>
</dbReference>
<organism evidence="2 3">
    <name type="scientific">Flavobacterium ginsengiterrae</name>
    <dbReference type="NCBI Taxonomy" id="871695"/>
    <lineage>
        <taxon>Bacteria</taxon>
        <taxon>Pseudomonadati</taxon>
        <taxon>Bacteroidota</taxon>
        <taxon>Flavobacteriia</taxon>
        <taxon>Flavobacteriales</taxon>
        <taxon>Flavobacteriaceae</taxon>
        <taxon>Flavobacterium</taxon>
    </lineage>
</organism>
<evidence type="ECO:0000313" key="3">
    <source>
        <dbReference type="Proteomes" id="UP001500748"/>
    </source>
</evidence>
<feature type="signal peptide" evidence="1">
    <location>
        <begin position="1"/>
        <end position="19"/>
    </location>
</feature>
<dbReference type="Proteomes" id="UP001500748">
    <property type="component" value="Unassembled WGS sequence"/>
</dbReference>
<name>A0ABP7G8U1_9FLAO</name>
<reference evidence="3" key="1">
    <citation type="journal article" date="2019" name="Int. J. Syst. Evol. Microbiol.">
        <title>The Global Catalogue of Microorganisms (GCM) 10K type strain sequencing project: providing services to taxonomists for standard genome sequencing and annotation.</title>
        <authorList>
            <consortium name="The Broad Institute Genomics Platform"/>
            <consortium name="The Broad Institute Genome Sequencing Center for Infectious Disease"/>
            <person name="Wu L."/>
            <person name="Ma J."/>
        </authorList>
    </citation>
    <scope>NUCLEOTIDE SEQUENCE [LARGE SCALE GENOMIC DNA]</scope>
    <source>
        <strain evidence="3">JCM 17337</strain>
    </source>
</reference>
<proteinExistence type="predicted"/>
<sequence length="99" mass="10770">MKNLFLSAAIVLGGLTSFASTTSITNSTIKKVISIADDYTEIKLEELPAPIVESLKKAYPDAVITKAYKNEKSEYKLDVTVGEKVGNLFANADGTWIKK</sequence>
<dbReference type="Gene3D" id="3.40.1420.30">
    <property type="match status" value="1"/>
</dbReference>
<feature type="chain" id="PRO_5047319177" description="PepSY-like beta-lactamase-inhibitor" evidence="1">
    <location>
        <begin position="20"/>
        <end position="99"/>
    </location>
</feature>
<comment type="caution">
    <text evidence="2">The sequence shown here is derived from an EMBL/GenBank/DDBJ whole genome shotgun (WGS) entry which is preliminary data.</text>
</comment>
<dbReference type="EMBL" id="BAABDU010000003">
    <property type="protein sequence ID" value="GAA3759005.1"/>
    <property type="molecule type" value="Genomic_DNA"/>
</dbReference>
<evidence type="ECO:0000256" key="1">
    <source>
        <dbReference type="SAM" id="SignalP"/>
    </source>
</evidence>
<dbReference type="RefSeq" id="WP_345140389.1">
    <property type="nucleotide sequence ID" value="NZ_BAABDU010000003.1"/>
</dbReference>
<accession>A0ABP7G8U1</accession>
<keyword evidence="3" id="KW-1185">Reference proteome</keyword>
<gene>
    <name evidence="2" type="ORF">GCM10022423_07190</name>
</gene>